<reference evidence="2" key="1">
    <citation type="submission" date="2016-10" db="EMBL/GenBank/DDBJ databases">
        <authorList>
            <person name="de Groot N.N."/>
        </authorList>
    </citation>
    <scope>NUCLEOTIDE SEQUENCE</scope>
</reference>
<keyword evidence="1" id="KW-0472">Membrane</keyword>
<name>A0A1W1E8W8_9ZZZZ</name>
<protein>
    <submittedName>
        <fullName evidence="2">Arginine/ornithine antiporter ArcD</fullName>
    </submittedName>
</protein>
<keyword evidence="1" id="KW-0812">Transmembrane</keyword>
<keyword evidence="1" id="KW-1133">Transmembrane helix</keyword>
<dbReference type="EMBL" id="FPIB01000015">
    <property type="protein sequence ID" value="SFV90392.1"/>
    <property type="molecule type" value="Genomic_DNA"/>
</dbReference>
<accession>A0A1W1E8W8</accession>
<evidence type="ECO:0000256" key="1">
    <source>
        <dbReference type="SAM" id="Phobius"/>
    </source>
</evidence>
<dbReference type="AlphaFoldDB" id="A0A1W1E8W8"/>
<proteinExistence type="predicted"/>
<organism evidence="2">
    <name type="scientific">hydrothermal vent metagenome</name>
    <dbReference type="NCBI Taxonomy" id="652676"/>
    <lineage>
        <taxon>unclassified sequences</taxon>
        <taxon>metagenomes</taxon>
        <taxon>ecological metagenomes</taxon>
    </lineage>
</organism>
<sequence length="345" mass="40367">MRLGLYIFAALTLMGIVGAVVHMINPNNFLIEAMGINFNFPVAVWVILPMFLLLVFTVIHMFYYGMKSYFKKKKWERDAETLEDALYWSLVNEPKEQKYMVNEIKKSAVLLGKSNLTVIDGVEGLSDRLTKIVNILNKIKNGEYVDLKEHKLLKVFNEGNPHLIKNRLNRLESDSEFVEEVMKSSSKYSKPVQQHALAIFAKNESFFKARKYAKIFDVENFFVMLNRLDEEEELGLTAEILNDFVEALKLRCADFVRIAKITKKHFSPNENLALFKAYQKDNPKAQNAYLYLLFEYELLDEIEKYLDEQEEHEFMKYRALYELKKQNKGFKLEDLIDAESICKNV</sequence>
<evidence type="ECO:0000313" key="2">
    <source>
        <dbReference type="EMBL" id="SFV90392.1"/>
    </source>
</evidence>
<gene>
    <name evidence="2" type="ORF">MNB_SV-4-746</name>
</gene>
<feature type="transmembrane region" description="Helical" evidence="1">
    <location>
        <begin position="42"/>
        <end position="64"/>
    </location>
</feature>